<name>A0ABD3PDP5_9STRA</name>
<feature type="region of interest" description="Disordered" evidence="1">
    <location>
        <begin position="297"/>
        <end position="327"/>
    </location>
</feature>
<dbReference type="Pfam" id="PF07052">
    <property type="entry name" value="Hep_59"/>
    <property type="match status" value="1"/>
</dbReference>
<accession>A0ABD3PDP5</accession>
<dbReference type="InterPro" id="IPR010756">
    <property type="entry name" value="Tls1-like"/>
</dbReference>
<keyword evidence="3" id="KW-1185">Reference proteome</keyword>
<feature type="region of interest" description="Disordered" evidence="1">
    <location>
        <begin position="87"/>
        <end position="133"/>
    </location>
</feature>
<feature type="compositionally biased region" description="Basic and acidic residues" evidence="1">
    <location>
        <begin position="104"/>
        <end position="114"/>
    </location>
</feature>
<comment type="caution">
    <text evidence="2">The sequence shown here is derived from an EMBL/GenBank/DDBJ whole genome shotgun (WGS) entry which is preliminary data.</text>
</comment>
<feature type="region of interest" description="Disordered" evidence="1">
    <location>
        <begin position="7"/>
        <end position="49"/>
    </location>
</feature>
<feature type="region of interest" description="Disordered" evidence="1">
    <location>
        <begin position="157"/>
        <end position="176"/>
    </location>
</feature>
<evidence type="ECO:0000313" key="2">
    <source>
        <dbReference type="EMBL" id="KAL3786012.1"/>
    </source>
</evidence>
<feature type="region of interest" description="Disordered" evidence="1">
    <location>
        <begin position="416"/>
        <end position="460"/>
    </location>
</feature>
<sequence>MILICLLPAPPQKKQLRRDQDDAAQGPSAPSSADSIPSADDVTATTNDVQDEASALEKILAVERRRKLLFGRNRGVDAANLGKHTLRRKDSEAGDDEDGNDAMVRNRDLEERLKGTFSEGKLAGSNDMGGDDEGGILAKKHKRAMEEFIRSNLQTIVPTENGAESNDNEEEGPQKLKSAADIEKELYSELLATSDVVAREAESLKKDSSTGGEGDVGVGGTMMGGTGIAEVTLPIDERLKALKETERAALELERARRARFGMADPDIARDTSSSTANDLKSSAIPDPSSLVAMVPMSFAPGPGKRKRQDAAVAEPKVPAPQKQPLSTFSINDDFELPVQSSAIPAGSFIQRSSDAPNVGASYSHNFALHNREWIEQRKDERQAEIDAITAQRDAEEGPEESRARLGFEVARKLAKGEALPEGGKVSGTKGDSMRNEWDGKQGSNDDRVWKTFMSNQRNRR</sequence>
<dbReference type="EMBL" id="JABMIG020000204">
    <property type="protein sequence ID" value="KAL3786012.1"/>
    <property type="molecule type" value="Genomic_DNA"/>
</dbReference>
<gene>
    <name evidence="2" type="ORF">HJC23_001409</name>
</gene>
<reference evidence="2 3" key="1">
    <citation type="journal article" date="2020" name="G3 (Bethesda)">
        <title>Improved Reference Genome for Cyclotella cryptica CCMP332, a Model for Cell Wall Morphogenesis, Salinity Adaptation, and Lipid Production in Diatoms (Bacillariophyta).</title>
        <authorList>
            <person name="Roberts W.R."/>
            <person name="Downey K.M."/>
            <person name="Ruck E.C."/>
            <person name="Traller J.C."/>
            <person name="Alverson A.J."/>
        </authorList>
    </citation>
    <scope>NUCLEOTIDE SEQUENCE [LARGE SCALE GENOMIC DNA]</scope>
    <source>
        <strain evidence="2 3">CCMP332</strain>
    </source>
</reference>
<protein>
    <submittedName>
        <fullName evidence="2">Uncharacterized protein</fullName>
    </submittedName>
</protein>
<feature type="compositionally biased region" description="Low complexity" evidence="1">
    <location>
        <begin position="27"/>
        <end position="41"/>
    </location>
</feature>
<dbReference type="Proteomes" id="UP001516023">
    <property type="component" value="Unassembled WGS sequence"/>
</dbReference>
<feature type="compositionally biased region" description="Basic and acidic residues" evidence="1">
    <location>
        <begin position="431"/>
        <end position="449"/>
    </location>
</feature>
<organism evidence="2 3">
    <name type="scientific">Cyclotella cryptica</name>
    <dbReference type="NCBI Taxonomy" id="29204"/>
    <lineage>
        <taxon>Eukaryota</taxon>
        <taxon>Sar</taxon>
        <taxon>Stramenopiles</taxon>
        <taxon>Ochrophyta</taxon>
        <taxon>Bacillariophyta</taxon>
        <taxon>Coscinodiscophyceae</taxon>
        <taxon>Thalassiosirophycidae</taxon>
        <taxon>Stephanodiscales</taxon>
        <taxon>Stephanodiscaceae</taxon>
        <taxon>Cyclotella</taxon>
    </lineage>
</organism>
<dbReference type="AlphaFoldDB" id="A0ABD3PDP5"/>
<proteinExistence type="predicted"/>
<evidence type="ECO:0000313" key="3">
    <source>
        <dbReference type="Proteomes" id="UP001516023"/>
    </source>
</evidence>
<evidence type="ECO:0000256" key="1">
    <source>
        <dbReference type="SAM" id="MobiDB-lite"/>
    </source>
</evidence>